<comment type="caution">
    <text evidence="4">The sequence shown here is derived from an EMBL/GenBank/DDBJ whole genome shotgun (WGS) entry which is preliminary data.</text>
</comment>
<dbReference type="AlphaFoldDB" id="A0A178WAW7"/>
<keyword evidence="1" id="KW-0238">DNA-binding</keyword>
<sequence length="149" mass="16489">MLYHISPETKRGKKKAKSSQGDSHKPPKRQRTGYNFFVAEQSVRIKAENAGQKVSSPKNLGNMWTNLSESDRKVYYEKSREDGKRYKMEILQYRSLMESRVAEIVAATDAGTSASAAETADEASQENLAKTDACTSASSAAETEDEVSQ</sequence>
<dbReference type="PROSITE" id="PS50118">
    <property type="entry name" value="HMG_BOX_2"/>
    <property type="match status" value="1"/>
</dbReference>
<dbReference type="InterPro" id="IPR009071">
    <property type="entry name" value="HMG_box_dom"/>
</dbReference>
<dbReference type="PANTHER" id="PTHR46691">
    <property type="entry name" value="HIGH MOBILITY GROUP B PROTEIN 9"/>
    <property type="match status" value="1"/>
</dbReference>
<dbReference type="Gene3D" id="1.10.30.10">
    <property type="entry name" value="High mobility group box domain"/>
    <property type="match status" value="1"/>
</dbReference>
<keyword evidence="1" id="KW-0539">Nucleus</keyword>
<feature type="domain" description="HMG box" evidence="3">
    <location>
        <begin position="27"/>
        <end position="94"/>
    </location>
</feature>
<accession>A0A178WAW7</accession>
<proteinExistence type="predicted"/>
<evidence type="ECO:0000313" key="5">
    <source>
        <dbReference type="Proteomes" id="UP000078284"/>
    </source>
</evidence>
<dbReference type="GO" id="GO:0003677">
    <property type="term" value="F:DNA binding"/>
    <property type="evidence" value="ECO:0007669"/>
    <property type="project" value="UniProtKB-UniRule"/>
</dbReference>
<protein>
    <recommendedName>
        <fullName evidence="3">HMG box domain-containing protein</fullName>
    </recommendedName>
</protein>
<gene>
    <name evidence="4" type="ordered locus">AXX17_At1g50270</name>
</gene>
<feature type="region of interest" description="Disordered" evidence="2">
    <location>
        <begin position="1"/>
        <end position="33"/>
    </location>
</feature>
<dbReference type="EMBL" id="LUHQ01000001">
    <property type="protein sequence ID" value="OAP15580.1"/>
    <property type="molecule type" value="Genomic_DNA"/>
</dbReference>
<dbReference type="SMART" id="SM00398">
    <property type="entry name" value="HMG"/>
    <property type="match status" value="1"/>
</dbReference>
<dbReference type="Proteomes" id="UP000078284">
    <property type="component" value="Chromosome 1"/>
</dbReference>
<dbReference type="InterPro" id="IPR036910">
    <property type="entry name" value="HMG_box_dom_sf"/>
</dbReference>
<evidence type="ECO:0000313" key="4">
    <source>
        <dbReference type="EMBL" id="OAP15580.1"/>
    </source>
</evidence>
<dbReference type="GO" id="GO:0005634">
    <property type="term" value="C:nucleus"/>
    <property type="evidence" value="ECO:0007669"/>
    <property type="project" value="UniProtKB-UniRule"/>
</dbReference>
<feature type="region of interest" description="Disordered" evidence="2">
    <location>
        <begin position="110"/>
        <end position="149"/>
    </location>
</feature>
<dbReference type="SUPFAM" id="SSF47095">
    <property type="entry name" value="HMG-box"/>
    <property type="match status" value="1"/>
</dbReference>
<feature type="DNA-binding region" description="HMG box" evidence="1">
    <location>
        <begin position="27"/>
        <end position="94"/>
    </location>
</feature>
<evidence type="ECO:0000256" key="1">
    <source>
        <dbReference type="PROSITE-ProRule" id="PRU00267"/>
    </source>
</evidence>
<name>A0A178WAW7_ARATH</name>
<evidence type="ECO:0000259" key="3">
    <source>
        <dbReference type="PROSITE" id="PS50118"/>
    </source>
</evidence>
<reference evidence="5" key="1">
    <citation type="journal article" date="2016" name="Proc. Natl. Acad. Sci. U.S.A.">
        <title>Chromosome-level assembly of Arabidopsis thaliana Ler reveals the extent of translocation and inversion polymorphisms.</title>
        <authorList>
            <person name="Zapata L."/>
            <person name="Ding J."/>
            <person name="Willing E.M."/>
            <person name="Hartwig B."/>
            <person name="Bezdan D."/>
            <person name="Jiao W.B."/>
            <person name="Patel V."/>
            <person name="Velikkakam James G."/>
            <person name="Koornneef M."/>
            <person name="Ossowski S."/>
            <person name="Schneeberger K."/>
        </authorList>
    </citation>
    <scope>NUCLEOTIDE SEQUENCE [LARGE SCALE GENOMIC DNA]</scope>
    <source>
        <strain evidence="5">cv. Landsberg erecta</strain>
    </source>
</reference>
<feature type="compositionally biased region" description="Low complexity" evidence="2">
    <location>
        <begin position="131"/>
        <end position="141"/>
    </location>
</feature>
<dbReference type="CDD" id="cd22009">
    <property type="entry name" value="HMG-box_AtHMGB9-like"/>
    <property type="match status" value="1"/>
</dbReference>
<evidence type="ECO:0000256" key="2">
    <source>
        <dbReference type="SAM" id="MobiDB-lite"/>
    </source>
</evidence>
<dbReference type="ExpressionAtlas" id="A0A178WAW7">
    <property type="expression patterns" value="baseline and differential"/>
</dbReference>
<dbReference type="PANTHER" id="PTHR46691:SF6">
    <property type="entry name" value="HIGH MOBILITY GROUP B PROTEIN 10-RELATED"/>
    <property type="match status" value="1"/>
</dbReference>
<organism evidence="4 5">
    <name type="scientific">Arabidopsis thaliana</name>
    <name type="common">Mouse-ear cress</name>
    <dbReference type="NCBI Taxonomy" id="3702"/>
    <lineage>
        <taxon>Eukaryota</taxon>
        <taxon>Viridiplantae</taxon>
        <taxon>Streptophyta</taxon>
        <taxon>Embryophyta</taxon>
        <taxon>Tracheophyta</taxon>
        <taxon>Spermatophyta</taxon>
        <taxon>Magnoliopsida</taxon>
        <taxon>eudicotyledons</taxon>
        <taxon>Gunneridae</taxon>
        <taxon>Pentapetalae</taxon>
        <taxon>rosids</taxon>
        <taxon>malvids</taxon>
        <taxon>Brassicales</taxon>
        <taxon>Brassicaceae</taxon>
        <taxon>Camelineae</taxon>
        <taxon>Arabidopsis</taxon>
    </lineage>
</organism>
<dbReference type="Pfam" id="PF00505">
    <property type="entry name" value="HMG_box"/>
    <property type="match status" value="1"/>
</dbReference>